<protein>
    <submittedName>
        <fullName evidence="4">SRR1 domain containing</fullName>
    </submittedName>
</protein>
<reference evidence="4" key="3">
    <citation type="submission" date="2025-09" db="UniProtKB">
        <authorList>
            <consortium name="Ensembl"/>
        </authorList>
    </citation>
    <scope>IDENTIFICATION</scope>
</reference>
<dbReference type="GeneTree" id="ENSGT00390000003948"/>
<sequence length="302" mass="32562">ARPLVTAAPTAAARGRWRRAPGNRRGGGGGGDGNGNGGGMRGGVRDPPPPKPRARPPPPPAPRPPPPPPPPGAVRAPGCVAGRPWRCVCYGLGRFGTCPNARHQLAFLLLLLQSMEVPPDRCLVFDPAFSELEVAALGELGLRLLPENEEGKHQVQDSPTLFYMVHCGKALYNNLLWRNWAPATLSNMVIIGNSFKGMQERCAPSPAPFLLCLPFSNASLRDVCVVPKAWLRLSCCHNSSPRASLSPTPAAPRSCREASAPRRARPCCHPHSFVLQSAVKNTGERLLLHSKGRKHCVFFFLN</sequence>
<reference evidence="4 5" key="1">
    <citation type="submission" date="2017-10" db="EMBL/GenBank/DDBJ databases">
        <title>A new Pekin duck reference genome.</title>
        <authorList>
            <person name="Hou Z.-C."/>
            <person name="Zhou Z.-K."/>
            <person name="Zhu F."/>
            <person name="Hou S.-S."/>
        </authorList>
    </citation>
    <scope>NUCLEOTIDE SEQUENCE [LARGE SCALE GENOMIC DNA]</scope>
</reference>
<dbReference type="STRING" id="8840.ENSAPLP00000025149"/>
<reference evidence="4" key="2">
    <citation type="submission" date="2025-08" db="UniProtKB">
        <authorList>
            <consortium name="Ensembl"/>
        </authorList>
    </citation>
    <scope>IDENTIFICATION</scope>
</reference>
<dbReference type="Pfam" id="PF07985">
    <property type="entry name" value="SRR1"/>
    <property type="match status" value="1"/>
</dbReference>
<evidence type="ECO:0000313" key="4">
    <source>
        <dbReference type="Ensembl" id="ENSAPLP00000025149.1"/>
    </source>
</evidence>
<dbReference type="InterPro" id="IPR040044">
    <property type="entry name" value="SRR1L"/>
</dbReference>
<dbReference type="GO" id="GO:0005634">
    <property type="term" value="C:nucleus"/>
    <property type="evidence" value="ECO:0007669"/>
    <property type="project" value="TreeGrafter"/>
</dbReference>
<evidence type="ECO:0000256" key="1">
    <source>
        <dbReference type="ARBA" id="ARBA00009856"/>
    </source>
</evidence>
<gene>
    <name evidence="4" type="primary">SRRD</name>
</gene>
<evidence type="ECO:0000259" key="3">
    <source>
        <dbReference type="Pfam" id="PF07985"/>
    </source>
</evidence>
<dbReference type="AlphaFoldDB" id="A0A493TH30"/>
<dbReference type="Ensembl" id="ENSAPLT00000046800.1">
    <property type="protein sequence ID" value="ENSAPLP00000025149.1"/>
    <property type="gene ID" value="ENSAPLG00000017738.1"/>
</dbReference>
<keyword evidence="5" id="KW-1185">Reference proteome</keyword>
<dbReference type="Proteomes" id="UP000016666">
    <property type="component" value="Chromosome 16"/>
</dbReference>
<dbReference type="PANTHER" id="PTHR28626">
    <property type="entry name" value="SRR1-LIKE PROTEIN"/>
    <property type="match status" value="1"/>
</dbReference>
<evidence type="ECO:0000313" key="5">
    <source>
        <dbReference type="Proteomes" id="UP000016666"/>
    </source>
</evidence>
<proteinExistence type="inferred from homology"/>
<comment type="similarity">
    <text evidence="1">Belongs to the SRR1 family.</text>
</comment>
<dbReference type="InterPro" id="IPR012942">
    <property type="entry name" value="SRR1-like"/>
</dbReference>
<name>A0A493TH30_ANAPP</name>
<accession>A0A493TH30</accession>
<feature type="compositionally biased region" description="Gly residues" evidence="2">
    <location>
        <begin position="24"/>
        <end position="42"/>
    </location>
</feature>
<dbReference type="PANTHER" id="PTHR28626:SF3">
    <property type="entry name" value="SRR1-LIKE PROTEIN"/>
    <property type="match status" value="1"/>
</dbReference>
<feature type="domain" description="SRR1-like" evidence="3">
    <location>
        <begin position="83"/>
        <end position="204"/>
    </location>
</feature>
<organism evidence="4 5">
    <name type="scientific">Anas platyrhynchos platyrhynchos</name>
    <name type="common">Northern mallard</name>
    <dbReference type="NCBI Taxonomy" id="8840"/>
    <lineage>
        <taxon>Eukaryota</taxon>
        <taxon>Metazoa</taxon>
        <taxon>Chordata</taxon>
        <taxon>Craniata</taxon>
        <taxon>Vertebrata</taxon>
        <taxon>Euteleostomi</taxon>
        <taxon>Archelosauria</taxon>
        <taxon>Archosauria</taxon>
        <taxon>Dinosauria</taxon>
        <taxon>Saurischia</taxon>
        <taxon>Theropoda</taxon>
        <taxon>Coelurosauria</taxon>
        <taxon>Aves</taxon>
        <taxon>Neognathae</taxon>
        <taxon>Galloanserae</taxon>
        <taxon>Anseriformes</taxon>
        <taxon>Anatidae</taxon>
        <taxon>Anatinae</taxon>
        <taxon>Anas</taxon>
    </lineage>
</organism>
<evidence type="ECO:0000256" key="2">
    <source>
        <dbReference type="SAM" id="MobiDB-lite"/>
    </source>
</evidence>
<feature type="compositionally biased region" description="Low complexity" evidence="2">
    <location>
        <begin position="1"/>
        <end position="14"/>
    </location>
</feature>
<feature type="region of interest" description="Disordered" evidence="2">
    <location>
        <begin position="1"/>
        <end position="70"/>
    </location>
</feature>
<feature type="compositionally biased region" description="Pro residues" evidence="2">
    <location>
        <begin position="46"/>
        <end position="70"/>
    </location>
</feature>
<dbReference type="GO" id="GO:0005737">
    <property type="term" value="C:cytoplasm"/>
    <property type="evidence" value="ECO:0007669"/>
    <property type="project" value="TreeGrafter"/>
</dbReference>